<dbReference type="InterPro" id="IPR022838">
    <property type="entry name" value="GTP_cyclohydrolase_FolE2"/>
</dbReference>
<reference evidence="3 4" key="1">
    <citation type="submission" date="2024-10" db="EMBL/GenBank/DDBJ databases">
        <title>The Natural Products Discovery Center: Release of the First 8490 Sequenced Strains for Exploring Actinobacteria Biosynthetic Diversity.</title>
        <authorList>
            <person name="Kalkreuter E."/>
            <person name="Kautsar S.A."/>
            <person name="Yang D."/>
            <person name="Bader C.D."/>
            <person name="Teijaro C.N."/>
            <person name="Fluegel L."/>
            <person name="Davis C.M."/>
            <person name="Simpson J.R."/>
            <person name="Lauterbach L."/>
            <person name="Steele A.D."/>
            <person name="Gui C."/>
            <person name="Meng S."/>
            <person name="Li G."/>
            <person name="Viehrig K."/>
            <person name="Ye F."/>
            <person name="Su P."/>
            <person name="Kiefer A.F."/>
            <person name="Nichols A."/>
            <person name="Cepeda A.J."/>
            <person name="Yan W."/>
            <person name="Fan B."/>
            <person name="Jiang Y."/>
            <person name="Adhikari A."/>
            <person name="Zheng C.-J."/>
            <person name="Schuster L."/>
            <person name="Cowan T.M."/>
            <person name="Smanski M.J."/>
            <person name="Chevrette M.G."/>
            <person name="De Carvalho L.P.S."/>
            <person name="Shen B."/>
        </authorList>
    </citation>
    <scope>NUCLEOTIDE SEQUENCE [LARGE SCALE GENOMIC DNA]</scope>
    <source>
        <strain evidence="3 4">NPDC087045</strain>
    </source>
</reference>
<keyword evidence="4" id="KW-1185">Reference proteome</keyword>
<proteinExistence type="inferred from homology"/>
<evidence type="ECO:0000313" key="3">
    <source>
        <dbReference type="EMBL" id="MFJ3046625.1"/>
    </source>
</evidence>
<comment type="function">
    <text evidence="2">Converts GTP to 7,8-dihydroneopterin triphosphate.</text>
</comment>
<protein>
    <recommendedName>
        <fullName evidence="2">GTP cyclohydrolase FolE2</fullName>
        <ecNumber evidence="2">3.5.4.16</ecNumber>
    </recommendedName>
</protein>
<dbReference type="RefSeq" id="WP_402700795.1">
    <property type="nucleotide sequence ID" value="NZ_JBIUZV010000006.1"/>
</dbReference>
<evidence type="ECO:0000313" key="4">
    <source>
        <dbReference type="Proteomes" id="UP001617427"/>
    </source>
</evidence>
<comment type="similarity">
    <text evidence="2">Belongs to the GTP cyclohydrolase IV family.</text>
</comment>
<evidence type="ECO:0000256" key="2">
    <source>
        <dbReference type="HAMAP-Rule" id="MF_01527"/>
    </source>
</evidence>
<dbReference type="PANTHER" id="PTHR36445:SF1">
    <property type="entry name" value="GTP CYCLOHYDROLASE MPTA"/>
    <property type="match status" value="1"/>
</dbReference>
<comment type="pathway">
    <text evidence="2">Cofactor biosynthesis; 7,8-dihydroneopterin triphosphate biosynthesis; 7,8-dihydroneopterin triphosphate from GTP: step 1/1.</text>
</comment>
<organism evidence="3 4">
    <name type="scientific">Herbaspirillum chlorophenolicum</name>
    <dbReference type="NCBI Taxonomy" id="211589"/>
    <lineage>
        <taxon>Bacteria</taxon>
        <taxon>Pseudomonadati</taxon>
        <taxon>Pseudomonadota</taxon>
        <taxon>Betaproteobacteria</taxon>
        <taxon>Burkholderiales</taxon>
        <taxon>Oxalobacteraceae</taxon>
        <taxon>Herbaspirillum</taxon>
    </lineage>
</organism>
<accession>A0ABW8F030</accession>
<gene>
    <name evidence="2 3" type="primary">folE2</name>
    <name evidence="3" type="ORF">ACIPEN_12420</name>
</gene>
<dbReference type="EC" id="3.5.4.16" evidence="2"/>
<dbReference type="PANTHER" id="PTHR36445">
    <property type="entry name" value="GTP CYCLOHYDROLASE MPTA"/>
    <property type="match status" value="1"/>
</dbReference>
<name>A0ABW8F030_9BURK</name>
<dbReference type="EMBL" id="JBIUZV010000006">
    <property type="protein sequence ID" value="MFJ3046625.1"/>
    <property type="molecule type" value="Genomic_DNA"/>
</dbReference>
<dbReference type="GO" id="GO:0003934">
    <property type="term" value="F:GTP cyclohydrolase I activity"/>
    <property type="evidence" value="ECO:0007669"/>
    <property type="project" value="UniProtKB-EC"/>
</dbReference>
<dbReference type="Pfam" id="PF02649">
    <property type="entry name" value="GCHY-1"/>
    <property type="match status" value="1"/>
</dbReference>
<feature type="site" description="May be catalytically important" evidence="2">
    <location>
        <position position="155"/>
    </location>
</feature>
<dbReference type="NCBIfam" id="NF010200">
    <property type="entry name" value="PRK13674.1-1"/>
    <property type="match status" value="1"/>
</dbReference>
<evidence type="ECO:0000256" key="1">
    <source>
        <dbReference type="ARBA" id="ARBA00022801"/>
    </source>
</evidence>
<sequence>MASTLPDVARHESSAIPLALNWVGMRGIAIPLMPGSPEIAPLAATADLAVDLPDPHAKGIHMSRLYRLLGTFAQQGELSPRSLQRLLRDMIESHADCGSRAARIGLEFGLLQQRPALRTPGLAGWKSYPVNVQAMHRGHATWVELAVRIQYSSTCPCSAALSRQAVRDAFAEDFSDTALVARGDVLDWISARASLATPHSQRSEAEVRIRLSADADALPLLALINCAETALATPVQTAVKRADEQAFALLNGANLMYVEDAARRLRWALEQHFSACSVSVSHHESLHPHDAVASCATPGWERMD</sequence>
<comment type="caution">
    <text evidence="3">The sequence shown here is derived from an EMBL/GenBank/DDBJ whole genome shotgun (WGS) entry which is preliminary data.</text>
</comment>
<dbReference type="HAMAP" id="MF_01527_B">
    <property type="entry name" value="GTP_cyclohydrol_B"/>
    <property type="match status" value="1"/>
</dbReference>
<comment type="catalytic activity">
    <reaction evidence="2">
        <text>GTP + H2O = 7,8-dihydroneopterin 3'-triphosphate + formate + H(+)</text>
        <dbReference type="Rhea" id="RHEA:17473"/>
        <dbReference type="ChEBI" id="CHEBI:15377"/>
        <dbReference type="ChEBI" id="CHEBI:15378"/>
        <dbReference type="ChEBI" id="CHEBI:15740"/>
        <dbReference type="ChEBI" id="CHEBI:37565"/>
        <dbReference type="ChEBI" id="CHEBI:58462"/>
        <dbReference type="EC" id="3.5.4.16"/>
    </reaction>
</comment>
<dbReference type="Proteomes" id="UP001617427">
    <property type="component" value="Unassembled WGS sequence"/>
</dbReference>
<keyword evidence="1 2" id="KW-0378">Hydrolase</keyword>
<dbReference type="InterPro" id="IPR003801">
    <property type="entry name" value="GTP_cyclohydrolase_FolE2/MptA"/>
</dbReference>
<dbReference type="Gene3D" id="3.10.270.10">
    <property type="entry name" value="Urate Oxidase"/>
    <property type="match status" value="1"/>
</dbReference>